<evidence type="ECO:0000313" key="6">
    <source>
        <dbReference type="Proteomes" id="UP000008983"/>
    </source>
</evidence>
<feature type="region of interest" description="Disordered" evidence="4">
    <location>
        <begin position="63"/>
        <end position="95"/>
    </location>
</feature>
<feature type="repeat" description="WD" evidence="3">
    <location>
        <begin position="28"/>
        <end position="57"/>
    </location>
</feature>
<feature type="repeat" description="WD" evidence="3">
    <location>
        <begin position="307"/>
        <end position="346"/>
    </location>
</feature>
<organism evidence="5 6">
    <name type="scientific">Ichthyophthirius multifiliis</name>
    <name type="common">White spot disease agent</name>
    <name type="synonym">Ich</name>
    <dbReference type="NCBI Taxonomy" id="5932"/>
    <lineage>
        <taxon>Eukaryota</taxon>
        <taxon>Sar</taxon>
        <taxon>Alveolata</taxon>
        <taxon>Ciliophora</taxon>
        <taxon>Intramacronucleata</taxon>
        <taxon>Oligohymenophorea</taxon>
        <taxon>Hymenostomatida</taxon>
        <taxon>Ophryoglenina</taxon>
        <taxon>Ichthyophthirius</taxon>
    </lineage>
</organism>
<dbReference type="eggNOG" id="KOG0281">
    <property type="taxonomic scope" value="Eukaryota"/>
</dbReference>
<feature type="repeat" description="WD" evidence="3">
    <location>
        <begin position="280"/>
        <end position="305"/>
    </location>
</feature>
<sequence>MKKVFKSKAYKDKLKGHQDGVIKMYAPYGPESGLLLSVSKDGCIRAWDLIERKITTKLHVNREGNDPSVISQNQNENEGQQSNDESNDQAIKEDQQKKIKENKNIDQFSAACFSENSIYGGFEDGLICSWNIKSGELTSLYKGHSKQITQLEFLNSRLLVSSSLDESIRVWDTMSGQNETIFVLGGAVSQLKIQSKYIEAIINKDTFIQINSDNQQIQYNIKFTSTIITCFVTYKTQLIISNINNIIEIYDLQQSESNNLQPLFIVENNIDWIQCMKVFNNLLYTAGDDNKIKVWDLEKKFALVEDFVGHEDCVVCLEFADNMLYSGSFDHSIRSWNLKEMENRIRERSIIFKEDIWSRKYEAWYKIMYKKKKKGKKGKKK</sequence>
<dbReference type="InterPro" id="IPR020472">
    <property type="entry name" value="WD40_PAC1"/>
</dbReference>
<keyword evidence="5" id="KW-0808">Transferase</keyword>
<dbReference type="InterPro" id="IPR015943">
    <property type="entry name" value="WD40/YVTN_repeat-like_dom_sf"/>
</dbReference>
<dbReference type="STRING" id="857967.G0QTK1"/>
<dbReference type="PANTHER" id="PTHR44156">
    <property type="entry name" value="SUPERNUMERARY LIMBS, ISOFORM B-RELATED"/>
    <property type="match status" value="1"/>
</dbReference>
<dbReference type="PROSITE" id="PS00678">
    <property type="entry name" value="WD_REPEATS_1"/>
    <property type="match status" value="4"/>
</dbReference>
<dbReference type="GO" id="GO:0016905">
    <property type="term" value="F:myosin heavy chain kinase activity"/>
    <property type="evidence" value="ECO:0007669"/>
    <property type="project" value="UniProtKB-EC"/>
</dbReference>
<keyword evidence="5" id="KW-0418">Kinase</keyword>
<feature type="repeat" description="WD" evidence="3">
    <location>
        <begin position="141"/>
        <end position="181"/>
    </location>
</feature>
<dbReference type="InterPro" id="IPR036322">
    <property type="entry name" value="WD40_repeat_dom_sf"/>
</dbReference>
<evidence type="ECO:0000256" key="1">
    <source>
        <dbReference type="ARBA" id="ARBA00022574"/>
    </source>
</evidence>
<dbReference type="GeneID" id="14907604"/>
<keyword evidence="6" id="KW-1185">Reference proteome</keyword>
<dbReference type="InParanoid" id="G0QTK1"/>
<dbReference type="EMBL" id="GL983859">
    <property type="protein sequence ID" value="EGR31452.1"/>
    <property type="molecule type" value="Genomic_DNA"/>
</dbReference>
<feature type="compositionally biased region" description="Low complexity" evidence="4">
    <location>
        <begin position="71"/>
        <end position="84"/>
    </location>
</feature>
<dbReference type="Proteomes" id="UP000008983">
    <property type="component" value="Unassembled WGS sequence"/>
</dbReference>
<dbReference type="InterPro" id="IPR001680">
    <property type="entry name" value="WD40_rpt"/>
</dbReference>
<dbReference type="InterPro" id="IPR053299">
    <property type="entry name" value="ASTRA_WD_repeat"/>
</dbReference>
<dbReference type="AlphaFoldDB" id="G0QTK1"/>
<keyword evidence="1 3" id="KW-0853">WD repeat</keyword>
<evidence type="ECO:0000256" key="3">
    <source>
        <dbReference type="PROSITE-ProRule" id="PRU00221"/>
    </source>
</evidence>
<dbReference type="OMA" id="IHERELM"/>
<protein>
    <submittedName>
        <fullName evidence="5">Myosin heavy chain kinase, putative</fullName>
        <ecNumber evidence="5">2.7.11.7</ecNumber>
    </submittedName>
</protein>
<accession>G0QTK1</accession>
<name>G0QTK1_ICHMU</name>
<dbReference type="RefSeq" id="XP_004034938.1">
    <property type="nucleotide sequence ID" value="XM_004034890.1"/>
</dbReference>
<proteinExistence type="predicted"/>
<dbReference type="PROSITE" id="PS50082">
    <property type="entry name" value="WD_REPEATS_2"/>
    <property type="match status" value="4"/>
</dbReference>
<evidence type="ECO:0000256" key="4">
    <source>
        <dbReference type="SAM" id="MobiDB-lite"/>
    </source>
</evidence>
<dbReference type="PRINTS" id="PR00320">
    <property type="entry name" value="GPROTEINBRPT"/>
</dbReference>
<dbReference type="SMART" id="SM00320">
    <property type="entry name" value="WD40"/>
    <property type="match status" value="5"/>
</dbReference>
<reference evidence="5 6" key="1">
    <citation type="submission" date="2011-07" db="EMBL/GenBank/DDBJ databases">
        <authorList>
            <person name="Coyne R."/>
            <person name="Brami D."/>
            <person name="Johnson J."/>
            <person name="Hostetler J."/>
            <person name="Hannick L."/>
            <person name="Clark T."/>
            <person name="Cassidy-Hanley D."/>
            <person name="Inman J."/>
        </authorList>
    </citation>
    <scope>NUCLEOTIDE SEQUENCE [LARGE SCALE GENOMIC DNA]</scope>
    <source>
        <strain evidence="5 6">G5</strain>
    </source>
</reference>
<dbReference type="Pfam" id="PF00400">
    <property type="entry name" value="WD40"/>
    <property type="match status" value="4"/>
</dbReference>
<dbReference type="InterPro" id="IPR019775">
    <property type="entry name" value="WD40_repeat_CS"/>
</dbReference>
<gene>
    <name evidence="5" type="ORF">IMG5_109010</name>
</gene>
<dbReference type="Gene3D" id="2.130.10.10">
    <property type="entry name" value="YVTN repeat-like/Quinoprotein amine dehydrogenase"/>
    <property type="match status" value="2"/>
</dbReference>
<dbReference type="SUPFAM" id="SSF50978">
    <property type="entry name" value="WD40 repeat-like"/>
    <property type="match status" value="1"/>
</dbReference>
<dbReference type="OrthoDB" id="674604at2759"/>
<keyword evidence="2" id="KW-0677">Repeat</keyword>
<evidence type="ECO:0000256" key="2">
    <source>
        <dbReference type="ARBA" id="ARBA00022737"/>
    </source>
</evidence>
<evidence type="ECO:0000313" key="5">
    <source>
        <dbReference type="EMBL" id="EGR31452.1"/>
    </source>
</evidence>
<dbReference type="PROSITE" id="PS50294">
    <property type="entry name" value="WD_REPEATS_REGION"/>
    <property type="match status" value="2"/>
</dbReference>
<dbReference type="EC" id="2.7.11.7" evidence="5"/>